<reference evidence="1" key="1">
    <citation type="submission" date="2022-08" db="EMBL/GenBank/DDBJ databases">
        <title>Genome Sequence of Pycnoporus sanguineus.</title>
        <authorList>
            <person name="Buettner E."/>
        </authorList>
    </citation>
    <scope>NUCLEOTIDE SEQUENCE</scope>
    <source>
        <strain evidence="1">CG-C14</strain>
    </source>
</reference>
<name>A0ACC1PYF7_9APHY</name>
<evidence type="ECO:0000313" key="2">
    <source>
        <dbReference type="Proteomes" id="UP001144978"/>
    </source>
</evidence>
<evidence type="ECO:0000313" key="1">
    <source>
        <dbReference type="EMBL" id="KAJ3005620.1"/>
    </source>
</evidence>
<proteinExistence type="predicted"/>
<comment type="caution">
    <text evidence="1">The sequence shown here is derived from an EMBL/GenBank/DDBJ whole genome shotgun (WGS) entry which is preliminary data.</text>
</comment>
<keyword evidence="2" id="KW-1185">Reference proteome</keyword>
<dbReference type="Proteomes" id="UP001144978">
    <property type="component" value="Unassembled WGS sequence"/>
</dbReference>
<protein>
    <submittedName>
        <fullName evidence="1">Uncharacterized protein</fullName>
    </submittedName>
</protein>
<sequence>MLRILKDSRLFSRFSCDSLSVRKDCLDRLPNDVLLDGVMSYLDIFDILRPRRASTNVMYRHPALIIGFLVQVSKLYYELTHHAAVWKRLLRHTDVPLPPLPPTARHTPSRMSGFEVERLLCRAYSQHINWSKHNPRCFSEWTFNSHHRVLEMALVPGGRYLVASVTDPMETTYSLVVFAIDVNRRCRPIAKMDTQPKRTASASSSRRSRAKRA</sequence>
<organism evidence="1 2">
    <name type="scientific">Trametes sanguinea</name>
    <dbReference type="NCBI Taxonomy" id="158606"/>
    <lineage>
        <taxon>Eukaryota</taxon>
        <taxon>Fungi</taxon>
        <taxon>Dikarya</taxon>
        <taxon>Basidiomycota</taxon>
        <taxon>Agaricomycotina</taxon>
        <taxon>Agaricomycetes</taxon>
        <taxon>Polyporales</taxon>
        <taxon>Polyporaceae</taxon>
        <taxon>Trametes</taxon>
    </lineage>
</organism>
<gene>
    <name evidence="1" type="ORF">NUW54_g4259</name>
</gene>
<dbReference type="EMBL" id="JANSHE010000957">
    <property type="protein sequence ID" value="KAJ3005620.1"/>
    <property type="molecule type" value="Genomic_DNA"/>
</dbReference>
<accession>A0ACC1PYF7</accession>